<evidence type="ECO:0000313" key="2">
    <source>
        <dbReference type="Proteomes" id="UP000663864"/>
    </source>
</evidence>
<reference evidence="1" key="1">
    <citation type="submission" date="2021-02" db="EMBL/GenBank/DDBJ databases">
        <authorList>
            <person name="Nowell W R."/>
        </authorList>
    </citation>
    <scope>NUCLEOTIDE SEQUENCE</scope>
</reference>
<dbReference type="Proteomes" id="UP000663864">
    <property type="component" value="Unassembled WGS sequence"/>
</dbReference>
<sequence>MNHTDSMDDNNSVQCAHNSFTSPSCNLTDLQSQPTTSISHLHSDTNTMTTLLTNQYTQPTYSSYPTCYRCYTILYTNCFTSIKCGRYCCQQCTQTCFSSNPVFCEYCMINEALSNNRK</sequence>
<evidence type="ECO:0000313" key="1">
    <source>
        <dbReference type="EMBL" id="CAF1281442.1"/>
    </source>
</evidence>
<dbReference type="AlphaFoldDB" id="A0A815CAM0"/>
<organism evidence="1 2">
    <name type="scientific">Rotaria sordida</name>
    <dbReference type="NCBI Taxonomy" id="392033"/>
    <lineage>
        <taxon>Eukaryota</taxon>
        <taxon>Metazoa</taxon>
        <taxon>Spiralia</taxon>
        <taxon>Gnathifera</taxon>
        <taxon>Rotifera</taxon>
        <taxon>Eurotatoria</taxon>
        <taxon>Bdelloidea</taxon>
        <taxon>Philodinida</taxon>
        <taxon>Philodinidae</taxon>
        <taxon>Rotaria</taxon>
    </lineage>
</organism>
<proteinExistence type="predicted"/>
<dbReference type="EMBL" id="CAJNOT010002074">
    <property type="protein sequence ID" value="CAF1281442.1"/>
    <property type="molecule type" value="Genomic_DNA"/>
</dbReference>
<name>A0A815CAM0_9BILA</name>
<accession>A0A815CAM0</accession>
<comment type="caution">
    <text evidence="1">The sequence shown here is derived from an EMBL/GenBank/DDBJ whole genome shotgun (WGS) entry which is preliminary data.</text>
</comment>
<protein>
    <submittedName>
        <fullName evidence="1">Uncharacterized protein</fullName>
    </submittedName>
</protein>
<gene>
    <name evidence="1" type="ORF">ZHD862_LOCUS26952</name>
</gene>